<evidence type="ECO:0000256" key="2">
    <source>
        <dbReference type="ARBA" id="ARBA00004123"/>
    </source>
</evidence>
<keyword evidence="3" id="KW-0540">Nuclease</keyword>
<dbReference type="Proteomes" id="UP000053257">
    <property type="component" value="Unassembled WGS sequence"/>
</dbReference>
<keyword evidence="5" id="KW-0227">DNA damage</keyword>
<dbReference type="GO" id="GO:0005634">
    <property type="term" value="C:nucleus"/>
    <property type="evidence" value="ECO:0007669"/>
    <property type="project" value="UniProtKB-SubCell"/>
</dbReference>
<dbReference type="HOGENOM" id="CLU_008978_3_0_1"/>
<dbReference type="InterPro" id="IPR036279">
    <property type="entry name" value="5-3_exonuclease_C_sf"/>
</dbReference>
<dbReference type="GO" id="GO:0008409">
    <property type="term" value="F:5'-3' exonuclease activity"/>
    <property type="evidence" value="ECO:0007669"/>
    <property type="project" value="UniProtKB-ARBA"/>
</dbReference>
<dbReference type="SUPFAM" id="SSF88723">
    <property type="entry name" value="PIN domain-like"/>
    <property type="match status" value="1"/>
</dbReference>
<name>A0A0C3S8C9_PHLG1</name>
<feature type="domain" description="XPG-I" evidence="10">
    <location>
        <begin position="138"/>
        <end position="210"/>
    </location>
</feature>
<keyword evidence="4" id="KW-0479">Metal-binding</keyword>
<evidence type="ECO:0000256" key="5">
    <source>
        <dbReference type="ARBA" id="ARBA00022763"/>
    </source>
</evidence>
<evidence type="ECO:0000259" key="10">
    <source>
        <dbReference type="SMART" id="SM00484"/>
    </source>
</evidence>
<dbReference type="SMART" id="SM00279">
    <property type="entry name" value="HhH2"/>
    <property type="match status" value="1"/>
</dbReference>
<dbReference type="InterPro" id="IPR008918">
    <property type="entry name" value="HhH2"/>
</dbReference>
<keyword evidence="9" id="KW-0539">Nucleus</keyword>
<dbReference type="GO" id="GO:0046872">
    <property type="term" value="F:metal ion binding"/>
    <property type="evidence" value="ECO:0007669"/>
    <property type="project" value="UniProtKB-KW"/>
</dbReference>
<protein>
    <submittedName>
        <fullName evidence="12">Uncharacterized protein</fullName>
    </submittedName>
</protein>
<dbReference type="InterPro" id="IPR029060">
    <property type="entry name" value="PIN-like_dom_sf"/>
</dbReference>
<dbReference type="InterPro" id="IPR006086">
    <property type="entry name" value="XPG-I_dom"/>
</dbReference>
<dbReference type="SUPFAM" id="SSF47807">
    <property type="entry name" value="5' to 3' exonuclease, C-terminal subdomain"/>
    <property type="match status" value="1"/>
</dbReference>
<keyword evidence="7" id="KW-0460">Magnesium</keyword>
<dbReference type="GO" id="GO:0003677">
    <property type="term" value="F:DNA binding"/>
    <property type="evidence" value="ECO:0007669"/>
    <property type="project" value="InterPro"/>
</dbReference>
<dbReference type="SMART" id="SM00485">
    <property type="entry name" value="XPGN"/>
    <property type="match status" value="1"/>
</dbReference>
<evidence type="ECO:0000256" key="8">
    <source>
        <dbReference type="ARBA" id="ARBA00023204"/>
    </source>
</evidence>
<dbReference type="EMBL" id="KN840500">
    <property type="protein sequence ID" value="KIP07282.1"/>
    <property type="molecule type" value="Genomic_DNA"/>
</dbReference>
<dbReference type="Pfam" id="PF00867">
    <property type="entry name" value="XPG_I"/>
    <property type="match status" value="1"/>
</dbReference>
<accession>A0A0C3S8C9</accession>
<dbReference type="Gene3D" id="1.10.150.20">
    <property type="entry name" value="5' to 3' exonuclease, C-terminal subdomain"/>
    <property type="match status" value="1"/>
</dbReference>
<dbReference type="SMART" id="SM00484">
    <property type="entry name" value="XPGI"/>
    <property type="match status" value="1"/>
</dbReference>
<dbReference type="PROSITE" id="PS00841">
    <property type="entry name" value="XPG_1"/>
    <property type="match status" value="1"/>
</dbReference>
<evidence type="ECO:0000256" key="9">
    <source>
        <dbReference type="ARBA" id="ARBA00023242"/>
    </source>
</evidence>
<dbReference type="CDD" id="cd09857">
    <property type="entry name" value="PIN_EXO1"/>
    <property type="match status" value="1"/>
</dbReference>
<dbReference type="Pfam" id="PF00752">
    <property type="entry name" value="XPG_N"/>
    <property type="match status" value="1"/>
</dbReference>
<dbReference type="STRING" id="745531.A0A0C3S8C9"/>
<sequence>MGISGLLPLLKPIQVNRHLSEYSGQTIAVDAYVWLHRGTYACATDLATGKKTHKYVDYCMHRVRLLKHHNITPYIVFDGGPLPAKKGTESDRKKKREENLARANALTAQGKHTQAREFYVKCIDVTPQMAYQFIKALRAENVAYVVAPYEADAQMAYLERTGTVDGILTEDSDLLVFGCKSVLLKLDAVEGTVISISRADFASMVSSAGGGISLLGWSDVQFRAMAILSGCDYLASIPSVGLKTAWSLLRKHNTVENVIRVLRIEGKKNVPKGYLQAFKLAEKVFLHQRVYDPTQQRLVHLTPIPDDEQWDEEKEAHVGR</sequence>
<dbReference type="InterPro" id="IPR006084">
    <property type="entry name" value="XPG/Rad2"/>
</dbReference>
<dbReference type="GO" id="GO:0017108">
    <property type="term" value="F:5'-flap endonuclease activity"/>
    <property type="evidence" value="ECO:0007669"/>
    <property type="project" value="TreeGrafter"/>
</dbReference>
<keyword evidence="6" id="KW-0378">Hydrolase</keyword>
<dbReference type="FunFam" id="1.10.150.20:FF:000011">
    <property type="entry name" value="exonuclease 1"/>
    <property type="match status" value="1"/>
</dbReference>
<evidence type="ECO:0000256" key="4">
    <source>
        <dbReference type="ARBA" id="ARBA00022723"/>
    </source>
</evidence>
<dbReference type="PRINTS" id="PR00853">
    <property type="entry name" value="XPGRADSUPER"/>
</dbReference>
<feature type="domain" description="XPG N-terminal" evidence="11">
    <location>
        <begin position="1"/>
        <end position="99"/>
    </location>
</feature>
<evidence type="ECO:0000256" key="1">
    <source>
        <dbReference type="ARBA" id="ARBA00001946"/>
    </source>
</evidence>
<dbReference type="PANTHER" id="PTHR11081:SF65">
    <property type="entry name" value="DNA DAMAGE-INDUCIBLE PROTEIN DIN7-RELATED"/>
    <property type="match status" value="1"/>
</dbReference>
<proteinExistence type="predicted"/>
<dbReference type="CDD" id="cd09901">
    <property type="entry name" value="H3TH_FEN1-like"/>
    <property type="match status" value="1"/>
</dbReference>
<evidence type="ECO:0000313" key="12">
    <source>
        <dbReference type="EMBL" id="KIP07282.1"/>
    </source>
</evidence>
<evidence type="ECO:0000259" key="11">
    <source>
        <dbReference type="SMART" id="SM00485"/>
    </source>
</evidence>
<evidence type="ECO:0000256" key="3">
    <source>
        <dbReference type="ARBA" id="ARBA00022722"/>
    </source>
</evidence>
<evidence type="ECO:0000313" key="13">
    <source>
        <dbReference type="Proteomes" id="UP000053257"/>
    </source>
</evidence>
<gene>
    <name evidence="12" type="ORF">PHLGIDRAFT_24114</name>
</gene>
<dbReference type="Gene3D" id="3.40.50.1010">
    <property type="entry name" value="5'-nuclease"/>
    <property type="match status" value="1"/>
</dbReference>
<organism evidence="12 13">
    <name type="scientific">Phlebiopsis gigantea (strain 11061_1 CR5-6)</name>
    <name type="common">White-rot fungus</name>
    <name type="synonym">Peniophora gigantea</name>
    <dbReference type="NCBI Taxonomy" id="745531"/>
    <lineage>
        <taxon>Eukaryota</taxon>
        <taxon>Fungi</taxon>
        <taxon>Dikarya</taxon>
        <taxon>Basidiomycota</taxon>
        <taxon>Agaricomycotina</taxon>
        <taxon>Agaricomycetes</taxon>
        <taxon>Polyporales</taxon>
        <taxon>Phanerochaetaceae</taxon>
        <taxon>Phlebiopsis</taxon>
    </lineage>
</organism>
<evidence type="ECO:0000256" key="6">
    <source>
        <dbReference type="ARBA" id="ARBA00022801"/>
    </source>
</evidence>
<dbReference type="PANTHER" id="PTHR11081">
    <property type="entry name" value="FLAP ENDONUCLEASE FAMILY MEMBER"/>
    <property type="match status" value="1"/>
</dbReference>
<comment type="subcellular location">
    <subcellularLocation>
        <location evidence="2">Nucleus</location>
    </subcellularLocation>
</comment>
<dbReference type="InterPro" id="IPR006085">
    <property type="entry name" value="XPG_DNA_repair_N"/>
</dbReference>
<evidence type="ECO:0000256" key="7">
    <source>
        <dbReference type="ARBA" id="ARBA00022842"/>
    </source>
</evidence>
<dbReference type="GO" id="GO:0006281">
    <property type="term" value="P:DNA repair"/>
    <property type="evidence" value="ECO:0007669"/>
    <property type="project" value="UniProtKB-KW"/>
</dbReference>
<comment type="cofactor">
    <cofactor evidence="1">
        <name>Mg(2+)</name>
        <dbReference type="ChEBI" id="CHEBI:18420"/>
    </cofactor>
</comment>
<keyword evidence="13" id="KW-1185">Reference proteome</keyword>
<dbReference type="OrthoDB" id="26491at2759"/>
<dbReference type="InterPro" id="IPR019974">
    <property type="entry name" value="XPG_CS"/>
</dbReference>
<dbReference type="FunFam" id="3.40.50.1010:FF:000002">
    <property type="entry name" value="Exonuclease 1, putative"/>
    <property type="match status" value="1"/>
</dbReference>
<dbReference type="InterPro" id="IPR044752">
    <property type="entry name" value="PIN-like_EXO1"/>
</dbReference>
<dbReference type="AlphaFoldDB" id="A0A0C3S8C9"/>
<reference evidence="12 13" key="1">
    <citation type="journal article" date="2014" name="PLoS Genet.">
        <title>Analysis of the Phlebiopsis gigantea genome, transcriptome and secretome provides insight into its pioneer colonization strategies of wood.</title>
        <authorList>
            <person name="Hori C."/>
            <person name="Ishida T."/>
            <person name="Igarashi K."/>
            <person name="Samejima M."/>
            <person name="Suzuki H."/>
            <person name="Master E."/>
            <person name="Ferreira P."/>
            <person name="Ruiz-Duenas F.J."/>
            <person name="Held B."/>
            <person name="Canessa P."/>
            <person name="Larrondo L.F."/>
            <person name="Schmoll M."/>
            <person name="Druzhinina I.S."/>
            <person name="Kubicek C.P."/>
            <person name="Gaskell J.A."/>
            <person name="Kersten P."/>
            <person name="St John F."/>
            <person name="Glasner J."/>
            <person name="Sabat G."/>
            <person name="Splinter BonDurant S."/>
            <person name="Syed K."/>
            <person name="Yadav J."/>
            <person name="Mgbeahuruike A.C."/>
            <person name="Kovalchuk A."/>
            <person name="Asiegbu F.O."/>
            <person name="Lackner G."/>
            <person name="Hoffmeister D."/>
            <person name="Rencoret J."/>
            <person name="Gutierrez A."/>
            <person name="Sun H."/>
            <person name="Lindquist E."/>
            <person name="Barry K."/>
            <person name="Riley R."/>
            <person name="Grigoriev I.V."/>
            <person name="Henrissat B."/>
            <person name="Kues U."/>
            <person name="Berka R.M."/>
            <person name="Martinez A.T."/>
            <person name="Covert S.F."/>
            <person name="Blanchette R.A."/>
            <person name="Cullen D."/>
        </authorList>
    </citation>
    <scope>NUCLEOTIDE SEQUENCE [LARGE SCALE GENOMIC DNA]</scope>
    <source>
        <strain evidence="12 13">11061_1 CR5-6</strain>
    </source>
</reference>
<keyword evidence="8" id="KW-0234">DNA repair</keyword>